<sequence>MAQNDDAHDRRQAIIDRMLEQALFPDSDRRLPSHDALPEDMRETVDRLLAKAEAQRARRLTYEDLEEALPPRDVTAEDLEAIFWILSEHGIAVEDGEGE</sequence>
<protein>
    <recommendedName>
        <fullName evidence="1">RNA polymerase sigma factor 70 region 1.1 domain-containing protein</fullName>
    </recommendedName>
</protein>
<name>A0A679JC95_9HYPH</name>
<organism evidence="2">
    <name type="scientific">Methylobacterium bullatum</name>
    <dbReference type="NCBI Taxonomy" id="570505"/>
    <lineage>
        <taxon>Bacteria</taxon>
        <taxon>Pseudomonadati</taxon>
        <taxon>Pseudomonadota</taxon>
        <taxon>Alphaproteobacteria</taxon>
        <taxon>Hyphomicrobiales</taxon>
        <taxon>Methylobacteriaceae</taxon>
        <taxon>Methylobacterium</taxon>
    </lineage>
</organism>
<dbReference type="AlphaFoldDB" id="A0A679JC95"/>
<dbReference type="Pfam" id="PF03979">
    <property type="entry name" value="Sigma70_r1_1"/>
    <property type="match status" value="1"/>
</dbReference>
<accession>A0A679JC95</accession>
<dbReference type="Gene3D" id="1.10.220.120">
    <property type="entry name" value="Sigma-70 factor, region 1.1"/>
    <property type="match status" value="1"/>
</dbReference>
<evidence type="ECO:0000313" key="2">
    <source>
        <dbReference type="EMBL" id="CAA2104080.1"/>
    </source>
</evidence>
<proteinExistence type="predicted"/>
<dbReference type="InterPro" id="IPR042189">
    <property type="entry name" value="RNA_pol_sigma_70_r1_1_sf"/>
</dbReference>
<dbReference type="EMBL" id="LR743504">
    <property type="protein sequence ID" value="CAA2104080.1"/>
    <property type="molecule type" value="Genomic_DNA"/>
</dbReference>
<dbReference type="GO" id="GO:0003677">
    <property type="term" value="F:DNA binding"/>
    <property type="evidence" value="ECO:0007669"/>
    <property type="project" value="InterPro"/>
</dbReference>
<dbReference type="GO" id="GO:0016987">
    <property type="term" value="F:sigma factor activity"/>
    <property type="evidence" value="ECO:0007669"/>
    <property type="project" value="InterPro"/>
</dbReference>
<dbReference type="InterPro" id="IPR007127">
    <property type="entry name" value="RNA_pol_sigma_70_r1_1"/>
</dbReference>
<gene>
    <name evidence="2" type="ORF">MBUL_02523</name>
</gene>
<feature type="domain" description="RNA polymerase sigma factor 70 region 1.1" evidence="1">
    <location>
        <begin position="41"/>
        <end position="97"/>
    </location>
</feature>
<evidence type="ECO:0000259" key="1">
    <source>
        <dbReference type="Pfam" id="PF03979"/>
    </source>
</evidence>
<reference evidence="2" key="1">
    <citation type="submission" date="2019-12" db="EMBL/GenBank/DDBJ databases">
        <authorList>
            <person name="Cremers G."/>
        </authorList>
    </citation>
    <scope>NUCLEOTIDE SEQUENCE</scope>
    <source>
        <strain evidence="2">Mbul1</strain>
    </source>
</reference>